<evidence type="ECO:0000256" key="3">
    <source>
        <dbReference type="ARBA" id="ARBA00012098"/>
    </source>
</evidence>
<reference evidence="10 11" key="1">
    <citation type="submission" date="2018-06" db="EMBL/GenBank/DDBJ databases">
        <title>Genomic Encyclopedia of Archaeal and Bacterial Type Strains, Phase II (KMG-II): from individual species to whole genera.</title>
        <authorList>
            <person name="Goeker M."/>
        </authorList>
    </citation>
    <scope>NUCLEOTIDE SEQUENCE [LARGE SCALE GENOMIC DNA]</scope>
    <source>
        <strain evidence="10 11">JCM 11668</strain>
    </source>
</reference>
<dbReference type="InterPro" id="IPR000888">
    <property type="entry name" value="RmlC-like"/>
</dbReference>
<evidence type="ECO:0000256" key="6">
    <source>
        <dbReference type="ARBA" id="ARBA00031424"/>
    </source>
</evidence>
<proteinExistence type="predicted"/>
<dbReference type="EC" id="5.1.3.13" evidence="3"/>
<protein>
    <recommendedName>
        <fullName evidence="4">dTDP-4-dehydrorhamnose 3,5-epimerase</fullName>
        <ecNumber evidence="3">5.1.3.13</ecNumber>
    </recommendedName>
    <alternativeName>
        <fullName evidence="6">Thymidine diphospho-4-keto-rhamnose 3,5-epimerase</fullName>
    </alternativeName>
    <alternativeName>
        <fullName evidence="5">dTDP-4-keto-6-deoxyglucose 3,5-epimerase</fullName>
    </alternativeName>
    <alternativeName>
        <fullName evidence="7">dTDP-6-deoxy-D-xylo-4-hexulose 3,5-epimerase</fullName>
    </alternativeName>
</protein>
<dbReference type="InterPro" id="IPR014710">
    <property type="entry name" value="RmlC-like_jellyroll"/>
</dbReference>
<dbReference type="GO" id="GO:0000271">
    <property type="term" value="P:polysaccharide biosynthetic process"/>
    <property type="evidence" value="ECO:0007669"/>
    <property type="project" value="TreeGrafter"/>
</dbReference>
<evidence type="ECO:0000313" key="11">
    <source>
        <dbReference type="Proteomes" id="UP000248148"/>
    </source>
</evidence>
<evidence type="ECO:0000256" key="1">
    <source>
        <dbReference type="ARBA" id="ARBA00001298"/>
    </source>
</evidence>
<dbReference type="CDD" id="cd00438">
    <property type="entry name" value="cupin_RmlC"/>
    <property type="match status" value="1"/>
</dbReference>
<evidence type="ECO:0000256" key="4">
    <source>
        <dbReference type="ARBA" id="ARBA00019595"/>
    </source>
</evidence>
<comment type="caution">
    <text evidence="10">The sequence shown here is derived from an EMBL/GenBank/DDBJ whole genome shotgun (WGS) entry which is preliminary data.</text>
</comment>
<dbReference type="GO" id="GO:0008830">
    <property type="term" value="F:dTDP-4-dehydrorhamnose 3,5-epimerase activity"/>
    <property type="evidence" value="ECO:0007669"/>
    <property type="project" value="UniProtKB-EC"/>
</dbReference>
<feature type="active site" description="Proton acceptor" evidence="8">
    <location>
        <position position="62"/>
    </location>
</feature>
<evidence type="ECO:0000256" key="2">
    <source>
        <dbReference type="ARBA" id="ARBA00001997"/>
    </source>
</evidence>
<dbReference type="GO" id="GO:0005829">
    <property type="term" value="C:cytosol"/>
    <property type="evidence" value="ECO:0007669"/>
    <property type="project" value="TreeGrafter"/>
</dbReference>
<dbReference type="AlphaFoldDB" id="A0A318TB32"/>
<feature type="active site" description="Proton donor" evidence="8">
    <location>
        <position position="132"/>
    </location>
</feature>
<dbReference type="GO" id="GO:0019305">
    <property type="term" value="P:dTDP-rhamnose biosynthetic process"/>
    <property type="evidence" value="ECO:0007669"/>
    <property type="project" value="TreeGrafter"/>
</dbReference>
<feature type="site" description="Participates in a stacking interaction with the thymidine ring of dTDP-4-oxo-6-deoxyglucose" evidence="9">
    <location>
        <position position="138"/>
    </location>
</feature>
<sequence>MIVTETALAGAYTIDVERHEDERGHFGRVFCTDEFAAHGLHFTVAQASLSYNRRSGTLRGMHFQFPPDAETKYVRCTRGAIFDVIIDLRPESPTYLRHVSAILSANNSRGLYIPKRFAHGFLTLVDDTEVSYLIGEAYAPNASGGLNYADPLLAIAWPLPITVISERDRNWAPIAVDGDDRLARMDLLASA</sequence>
<dbReference type="OrthoDB" id="9800680at2"/>
<dbReference type="RefSeq" id="WP_110782455.1">
    <property type="nucleotide sequence ID" value="NZ_QJTI01000030.1"/>
</dbReference>
<gene>
    <name evidence="10" type="ORF">BJ122_13013</name>
</gene>
<accession>A0A318TB32</accession>
<dbReference type="Proteomes" id="UP000248148">
    <property type="component" value="Unassembled WGS sequence"/>
</dbReference>
<keyword evidence="11" id="KW-1185">Reference proteome</keyword>
<evidence type="ECO:0000256" key="8">
    <source>
        <dbReference type="PIRSR" id="PIRSR600888-1"/>
    </source>
</evidence>
<name>A0A318TB32_9BRAD</name>
<comment type="catalytic activity">
    <reaction evidence="1">
        <text>dTDP-4-dehydro-6-deoxy-alpha-D-glucose = dTDP-4-dehydro-beta-L-rhamnose</text>
        <dbReference type="Rhea" id="RHEA:16969"/>
        <dbReference type="ChEBI" id="CHEBI:57649"/>
        <dbReference type="ChEBI" id="CHEBI:62830"/>
        <dbReference type="EC" id="5.1.3.13"/>
    </reaction>
</comment>
<dbReference type="SUPFAM" id="SSF51182">
    <property type="entry name" value="RmlC-like cupins"/>
    <property type="match status" value="1"/>
</dbReference>
<comment type="function">
    <text evidence="2">Catalyzes the epimerization of the C3' and C5'positions of dTDP-6-deoxy-D-xylo-4-hexulose, forming dTDP-6-deoxy-L-lyxo-4-hexulose.</text>
</comment>
<evidence type="ECO:0000256" key="7">
    <source>
        <dbReference type="ARBA" id="ARBA00033311"/>
    </source>
</evidence>
<evidence type="ECO:0000313" key="10">
    <source>
        <dbReference type="EMBL" id="PYF00044.1"/>
    </source>
</evidence>
<evidence type="ECO:0000256" key="5">
    <source>
        <dbReference type="ARBA" id="ARBA00029758"/>
    </source>
</evidence>
<dbReference type="EMBL" id="QJTI01000030">
    <property type="protein sequence ID" value="PYF00044.1"/>
    <property type="molecule type" value="Genomic_DNA"/>
</dbReference>
<organism evidence="10 11">
    <name type="scientific">Rhodopseudomonas faecalis</name>
    <dbReference type="NCBI Taxonomy" id="99655"/>
    <lineage>
        <taxon>Bacteria</taxon>
        <taxon>Pseudomonadati</taxon>
        <taxon>Pseudomonadota</taxon>
        <taxon>Alphaproteobacteria</taxon>
        <taxon>Hyphomicrobiales</taxon>
        <taxon>Nitrobacteraceae</taxon>
        <taxon>Rhodopseudomonas</taxon>
    </lineage>
</organism>
<dbReference type="Gene3D" id="2.60.120.10">
    <property type="entry name" value="Jelly Rolls"/>
    <property type="match status" value="1"/>
</dbReference>
<evidence type="ECO:0000256" key="9">
    <source>
        <dbReference type="PIRSR" id="PIRSR600888-3"/>
    </source>
</evidence>
<dbReference type="Pfam" id="PF00908">
    <property type="entry name" value="dTDP_sugar_isom"/>
    <property type="match status" value="1"/>
</dbReference>
<dbReference type="InterPro" id="IPR011051">
    <property type="entry name" value="RmlC_Cupin_sf"/>
</dbReference>
<dbReference type="PANTHER" id="PTHR21047">
    <property type="entry name" value="DTDP-6-DEOXY-D-GLUCOSE-3,5 EPIMERASE"/>
    <property type="match status" value="1"/>
</dbReference>
<dbReference type="PANTHER" id="PTHR21047:SF2">
    <property type="entry name" value="THYMIDINE DIPHOSPHO-4-KETO-RHAMNOSE 3,5-EPIMERASE"/>
    <property type="match status" value="1"/>
</dbReference>